<dbReference type="STRING" id="1121432.SAMN02745219_02391"/>
<dbReference type="PANTHER" id="PTHR38133">
    <property type="entry name" value="SLR1429 PROTEIN"/>
    <property type="match status" value="1"/>
</dbReference>
<dbReference type="GO" id="GO:0008270">
    <property type="term" value="F:zinc ion binding"/>
    <property type="evidence" value="ECO:0007669"/>
    <property type="project" value="UniProtKB-KW"/>
</dbReference>
<dbReference type="EMBL" id="FQZM01000030">
    <property type="protein sequence ID" value="SHJ36440.1"/>
    <property type="molecule type" value="Genomic_DNA"/>
</dbReference>
<feature type="domain" description="SWIM-type" evidence="3">
    <location>
        <begin position="111"/>
        <end position="146"/>
    </location>
</feature>
<dbReference type="Pfam" id="PF04434">
    <property type="entry name" value="SWIM"/>
    <property type="match status" value="1"/>
</dbReference>
<evidence type="ECO:0000259" key="3">
    <source>
        <dbReference type="PROSITE" id="PS50966"/>
    </source>
</evidence>
<accession>A0A1M6IPR3</accession>
<keyword evidence="1" id="KW-0863">Zinc-finger</keyword>
<keyword evidence="1" id="KW-0479">Metal-binding</keyword>
<dbReference type="PROSITE" id="PS50966">
    <property type="entry name" value="ZF_SWIM"/>
    <property type="match status" value="1"/>
</dbReference>
<organism evidence="4 5">
    <name type="scientific">Desulfofundulus thermosubterraneus DSM 16057</name>
    <dbReference type="NCBI Taxonomy" id="1121432"/>
    <lineage>
        <taxon>Bacteria</taxon>
        <taxon>Bacillati</taxon>
        <taxon>Bacillota</taxon>
        <taxon>Clostridia</taxon>
        <taxon>Eubacteriales</taxon>
        <taxon>Peptococcaceae</taxon>
        <taxon>Desulfofundulus</taxon>
    </lineage>
</organism>
<gene>
    <name evidence="4" type="ORF">SAMN02745219_02391</name>
</gene>
<protein>
    <submittedName>
        <fullName evidence="4">Uncharacterized conserved protein, contains Zn finger domain</fullName>
    </submittedName>
</protein>
<keyword evidence="1" id="KW-0862">Zinc</keyword>
<dbReference type="PANTHER" id="PTHR38133:SF1">
    <property type="entry name" value="SLR1429 PROTEIN"/>
    <property type="match status" value="1"/>
</dbReference>
<evidence type="ECO:0000313" key="5">
    <source>
        <dbReference type="Proteomes" id="UP000184529"/>
    </source>
</evidence>
<dbReference type="AlphaFoldDB" id="A0A1M6IPR3"/>
<proteinExistence type="predicted"/>
<feature type="region of interest" description="Disordered" evidence="2">
    <location>
        <begin position="179"/>
        <end position="198"/>
    </location>
</feature>
<dbReference type="OrthoDB" id="188274at2"/>
<dbReference type="Proteomes" id="UP000184529">
    <property type="component" value="Unassembled WGS sequence"/>
</dbReference>
<keyword evidence="5" id="KW-1185">Reference proteome</keyword>
<evidence type="ECO:0000256" key="1">
    <source>
        <dbReference type="PROSITE-ProRule" id="PRU00325"/>
    </source>
</evidence>
<evidence type="ECO:0000256" key="2">
    <source>
        <dbReference type="SAM" id="MobiDB-lite"/>
    </source>
</evidence>
<reference evidence="5" key="1">
    <citation type="submission" date="2016-11" db="EMBL/GenBank/DDBJ databases">
        <authorList>
            <person name="Varghese N."/>
            <person name="Submissions S."/>
        </authorList>
    </citation>
    <scope>NUCLEOTIDE SEQUENCE [LARGE SCALE GENOMIC DNA]</scope>
    <source>
        <strain evidence="5">DSM 16057</strain>
    </source>
</reference>
<sequence>MAPKRGFGATWWGRRWLEVLESFGWDTRLRRGRAYARAGNVLEIDIKPGVVSARVQGSRPRPYRVSIEVKTLSDREWERVIGVMAGRAVFAALLLAGEMPRDIEEAFRQARLSLFPRSAGDIRTDCSCPDWANPCKHIAAVYYLLGEKFDEDPFFLFLLRGRTREQLISALREKRAARVEQEQGEEIAPASPEPAGPSLEGQLDRFWDEGEELAGLRFLPVPPEVEAGLLKTLGPPPFWKGKEPPEVVLAGIYRLISRRAQEEWPGDSDRGAS</sequence>
<evidence type="ECO:0000313" key="4">
    <source>
        <dbReference type="EMBL" id="SHJ36440.1"/>
    </source>
</evidence>
<name>A0A1M6IPR3_9FIRM</name>
<dbReference type="RefSeq" id="WP_072869886.1">
    <property type="nucleotide sequence ID" value="NZ_FQZM01000030.1"/>
</dbReference>
<dbReference type="InterPro" id="IPR007527">
    <property type="entry name" value="Znf_SWIM"/>
</dbReference>